<feature type="domain" description="Peptidase S8/S53" evidence="10">
    <location>
        <begin position="132"/>
        <end position="392"/>
    </location>
</feature>
<organism evidence="12">
    <name type="scientific">Tetraselmis sp. GSL018</name>
    <dbReference type="NCBI Taxonomy" id="582737"/>
    <lineage>
        <taxon>Eukaryota</taxon>
        <taxon>Viridiplantae</taxon>
        <taxon>Chlorophyta</taxon>
        <taxon>core chlorophytes</taxon>
        <taxon>Chlorodendrophyceae</taxon>
        <taxon>Chlorodendrales</taxon>
        <taxon>Chlorodendraceae</taxon>
        <taxon>Tetraselmis</taxon>
    </lineage>
</organism>
<dbReference type="InterPro" id="IPR034204">
    <property type="entry name" value="PfSUB1-like_cat_dom"/>
</dbReference>
<evidence type="ECO:0000256" key="6">
    <source>
        <dbReference type="PROSITE-ProRule" id="PRU01240"/>
    </source>
</evidence>
<gene>
    <name evidence="12" type="ORF">TSPGSL018_20999</name>
</gene>
<evidence type="ECO:0000256" key="4">
    <source>
        <dbReference type="ARBA" id="ARBA00022825"/>
    </source>
</evidence>
<evidence type="ECO:0000256" key="8">
    <source>
        <dbReference type="SAM" id="MobiDB-lite"/>
    </source>
</evidence>
<dbReference type="InterPro" id="IPR054399">
    <property type="entry name" value="Fervidolysin-like_N_prodom"/>
</dbReference>
<evidence type="ECO:0000256" key="9">
    <source>
        <dbReference type="SAM" id="SignalP"/>
    </source>
</evidence>
<feature type="domain" description="Fervidolysin-like N-terminal prodomain" evidence="11">
    <location>
        <begin position="31"/>
        <end position="94"/>
    </location>
</feature>
<evidence type="ECO:0000259" key="11">
    <source>
        <dbReference type="Pfam" id="PF22148"/>
    </source>
</evidence>
<protein>
    <submittedName>
        <fullName evidence="12">Peptidase s8</fullName>
    </submittedName>
</protein>
<dbReference type="CDD" id="cd07473">
    <property type="entry name" value="Peptidases_S8_Subtilisin_like"/>
    <property type="match status" value="1"/>
</dbReference>
<dbReference type="PROSITE" id="PS51892">
    <property type="entry name" value="SUBTILASE"/>
    <property type="match status" value="1"/>
</dbReference>
<dbReference type="GO" id="GO:0004252">
    <property type="term" value="F:serine-type endopeptidase activity"/>
    <property type="evidence" value="ECO:0007669"/>
    <property type="project" value="UniProtKB-UniRule"/>
</dbReference>
<accession>A0A061RTI6</accession>
<dbReference type="InterPro" id="IPR000209">
    <property type="entry name" value="Peptidase_S8/S53_dom"/>
</dbReference>
<proteinExistence type="inferred from homology"/>
<sequence>MWNFVAVFVLLVFQPAVLGLPKKPQHKPAENGRLLVSFKHSQQSSGLQSLLGSFGLEKVTKTKSSTISVLHVAKEGIENAFEELARSPEVDFVERDHLVYVDFTPNDPELPQLWGIEKIGAQQAWDIERGSRNTVVCVIDTGVDYNHEDLSPNMWINPGEIPNNGIDDDGNGYIDDVHGINAIAQDGDPLDTGSHGTHCAGTIGAVGNNGVGVVGVAHNISIMACKFIEENSGFVSDAILCLDYALVNGAHITSNSWGGDSFSRSLKEMIDRAEDQGQLFVAAAGNEERDNDETPHYPSSYPQDVVLSVASTTDTPDDGMSGFSSWGLESVDLGAPGSSIYSTLPGNMYGRKSGTSMATPHVAGAAALLLSHNPELTPTELKAALLSTVTPSGALAGKIVSGGRLNVSAAFMAIQPLLPTATPAPTTPAPTTVPVTVSPTQAPTQSPSPTPTTALPTMQPTATPTPTQHQTPTPMPTAPRATPTEQPRPTSSPSPTPGGTTPADPTVGPTSSPTPAPTA</sequence>
<evidence type="ECO:0000256" key="1">
    <source>
        <dbReference type="ARBA" id="ARBA00011073"/>
    </source>
</evidence>
<dbReference type="InterPro" id="IPR051048">
    <property type="entry name" value="Peptidase_S8/S53_subtilisin"/>
</dbReference>
<feature type="compositionally biased region" description="Low complexity" evidence="8">
    <location>
        <begin position="421"/>
        <end position="489"/>
    </location>
</feature>
<dbReference type="Pfam" id="PF22148">
    <property type="entry name" value="Fervidolysin_NPro-like"/>
    <property type="match status" value="1"/>
</dbReference>
<dbReference type="InterPro" id="IPR023827">
    <property type="entry name" value="Peptidase_S8_Asp-AS"/>
</dbReference>
<reference evidence="12" key="1">
    <citation type="submission" date="2014-05" db="EMBL/GenBank/DDBJ databases">
        <title>The transcriptome of the halophilic microalga Tetraselmis sp. GSL018 isolated from the Great Salt Lake, Utah.</title>
        <authorList>
            <person name="Jinkerson R.E."/>
            <person name="D'Adamo S."/>
            <person name="Posewitz M.C."/>
        </authorList>
    </citation>
    <scope>NUCLEOTIDE SEQUENCE</scope>
    <source>
        <strain evidence="12">GSL018</strain>
    </source>
</reference>
<dbReference type="PRINTS" id="PR00723">
    <property type="entry name" value="SUBTILISIN"/>
</dbReference>
<dbReference type="PROSITE" id="PS00136">
    <property type="entry name" value="SUBTILASE_ASP"/>
    <property type="match status" value="1"/>
</dbReference>
<evidence type="ECO:0000259" key="10">
    <source>
        <dbReference type="Pfam" id="PF00082"/>
    </source>
</evidence>
<evidence type="ECO:0000256" key="3">
    <source>
        <dbReference type="ARBA" id="ARBA00022801"/>
    </source>
</evidence>
<dbReference type="PROSITE" id="PS00138">
    <property type="entry name" value="SUBTILASE_SER"/>
    <property type="match status" value="1"/>
</dbReference>
<dbReference type="EMBL" id="GBEZ01009438">
    <property type="protein sequence ID" value="JAC76147.1"/>
    <property type="molecule type" value="Transcribed_RNA"/>
</dbReference>
<dbReference type="AlphaFoldDB" id="A0A061RTI6"/>
<feature type="signal peptide" evidence="9">
    <location>
        <begin position="1"/>
        <end position="19"/>
    </location>
</feature>
<evidence type="ECO:0000256" key="5">
    <source>
        <dbReference type="PIRSR" id="PIRSR615500-1"/>
    </source>
</evidence>
<name>A0A061RTI6_9CHLO</name>
<dbReference type="GO" id="GO:0006508">
    <property type="term" value="P:proteolysis"/>
    <property type="evidence" value="ECO:0007669"/>
    <property type="project" value="UniProtKB-KW"/>
</dbReference>
<keyword evidence="3 6" id="KW-0378">Hydrolase</keyword>
<feature type="non-terminal residue" evidence="12">
    <location>
        <position position="519"/>
    </location>
</feature>
<feature type="active site" description="Charge relay system" evidence="5 6">
    <location>
        <position position="140"/>
    </location>
</feature>
<evidence type="ECO:0000256" key="2">
    <source>
        <dbReference type="ARBA" id="ARBA00022670"/>
    </source>
</evidence>
<dbReference type="InterPro" id="IPR036852">
    <property type="entry name" value="Peptidase_S8/S53_dom_sf"/>
</dbReference>
<keyword evidence="2 6" id="KW-0645">Protease</keyword>
<dbReference type="PROSITE" id="PS00137">
    <property type="entry name" value="SUBTILASE_HIS"/>
    <property type="match status" value="1"/>
</dbReference>
<evidence type="ECO:0000256" key="7">
    <source>
        <dbReference type="RuleBase" id="RU003355"/>
    </source>
</evidence>
<dbReference type="PANTHER" id="PTHR43399">
    <property type="entry name" value="SUBTILISIN-RELATED"/>
    <property type="match status" value="1"/>
</dbReference>
<comment type="similarity">
    <text evidence="1 6 7">Belongs to the peptidase S8 family.</text>
</comment>
<feature type="active site" description="Charge relay system" evidence="5 6">
    <location>
        <position position="195"/>
    </location>
</feature>
<feature type="chain" id="PRO_5001606003" evidence="9">
    <location>
        <begin position="20"/>
        <end position="519"/>
    </location>
</feature>
<dbReference type="PANTHER" id="PTHR43399:SF4">
    <property type="entry name" value="CELL WALL-ASSOCIATED PROTEASE"/>
    <property type="match status" value="1"/>
</dbReference>
<feature type="active site" description="Charge relay system" evidence="5 6">
    <location>
        <position position="356"/>
    </location>
</feature>
<keyword evidence="9" id="KW-0732">Signal</keyword>
<dbReference type="Pfam" id="PF00082">
    <property type="entry name" value="Peptidase_S8"/>
    <property type="match status" value="1"/>
</dbReference>
<feature type="region of interest" description="Disordered" evidence="8">
    <location>
        <begin position="421"/>
        <end position="519"/>
    </location>
</feature>
<dbReference type="InterPro" id="IPR015500">
    <property type="entry name" value="Peptidase_S8_subtilisin-rel"/>
</dbReference>
<dbReference type="Gene3D" id="3.40.50.200">
    <property type="entry name" value="Peptidase S8/S53 domain"/>
    <property type="match status" value="1"/>
</dbReference>
<dbReference type="InterPro" id="IPR022398">
    <property type="entry name" value="Peptidase_S8_His-AS"/>
</dbReference>
<dbReference type="InterPro" id="IPR023828">
    <property type="entry name" value="Peptidase_S8_Ser-AS"/>
</dbReference>
<evidence type="ECO:0000313" key="12">
    <source>
        <dbReference type="EMBL" id="JAC76147.1"/>
    </source>
</evidence>
<feature type="compositionally biased region" description="Low complexity" evidence="8">
    <location>
        <begin position="497"/>
        <end position="511"/>
    </location>
</feature>
<dbReference type="SUPFAM" id="SSF52743">
    <property type="entry name" value="Subtilisin-like"/>
    <property type="match status" value="1"/>
</dbReference>
<keyword evidence="4 6" id="KW-0720">Serine protease</keyword>